<evidence type="ECO:0000256" key="7">
    <source>
        <dbReference type="ARBA" id="ARBA00023326"/>
    </source>
</evidence>
<dbReference type="InterPro" id="IPR012341">
    <property type="entry name" value="6hp_glycosidase-like_sf"/>
</dbReference>
<evidence type="ECO:0000313" key="8">
    <source>
        <dbReference type="EMBL" id="RII38133.1"/>
    </source>
</evidence>
<evidence type="ECO:0000256" key="1">
    <source>
        <dbReference type="ARBA" id="ARBA00000966"/>
    </source>
</evidence>
<evidence type="ECO:0000256" key="4">
    <source>
        <dbReference type="ARBA" id="ARBA00022801"/>
    </source>
</evidence>
<keyword evidence="4 8" id="KW-0378">Hydrolase</keyword>
<proteinExistence type="inferred from homology"/>
<dbReference type="InterPro" id="IPR002037">
    <property type="entry name" value="Glyco_hydro_8"/>
</dbReference>
<evidence type="ECO:0000256" key="6">
    <source>
        <dbReference type="ARBA" id="ARBA00023295"/>
    </source>
</evidence>
<dbReference type="EMBL" id="QWJJ01000012">
    <property type="protein sequence ID" value="RII38133.1"/>
    <property type="molecule type" value="Genomic_DNA"/>
</dbReference>
<evidence type="ECO:0000256" key="2">
    <source>
        <dbReference type="ARBA" id="ARBA00009209"/>
    </source>
</evidence>
<name>A0A399IY82_9RHOB</name>
<evidence type="ECO:0000256" key="5">
    <source>
        <dbReference type="ARBA" id="ARBA00023001"/>
    </source>
</evidence>
<dbReference type="AlphaFoldDB" id="A0A399IY82"/>
<keyword evidence="7" id="KW-0119">Carbohydrate metabolism</keyword>
<dbReference type="Proteomes" id="UP000265848">
    <property type="component" value="Unassembled WGS sequence"/>
</dbReference>
<evidence type="ECO:0000313" key="9">
    <source>
        <dbReference type="Proteomes" id="UP000265848"/>
    </source>
</evidence>
<keyword evidence="9" id="KW-1185">Reference proteome</keyword>
<keyword evidence="5" id="KW-0136">Cellulose degradation</keyword>
<organism evidence="8 9">
    <name type="scientific">Pseudooceanicola sediminis</name>
    <dbReference type="NCBI Taxonomy" id="2211117"/>
    <lineage>
        <taxon>Bacteria</taxon>
        <taxon>Pseudomonadati</taxon>
        <taxon>Pseudomonadota</taxon>
        <taxon>Alphaproteobacteria</taxon>
        <taxon>Rhodobacterales</taxon>
        <taxon>Paracoccaceae</taxon>
        <taxon>Pseudooceanicola</taxon>
    </lineage>
</organism>
<dbReference type="Gene3D" id="1.50.10.10">
    <property type="match status" value="1"/>
</dbReference>
<dbReference type="SUPFAM" id="SSF48208">
    <property type="entry name" value="Six-hairpin glycosidases"/>
    <property type="match status" value="1"/>
</dbReference>
<dbReference type="InterPro" id="IPR008928">
    <property type="entry name" value="6-hairpin_glycosidase_sf"/>
</dbReference>
<dbReference type="OrthoDB" id="9766708at2"/>
<evidence type="ECO:0000256" key="3">
    <source>
        <dbReference type="ARBA" id="ARBA00012601"/>
    </source>
</evidence>
<dbReference type="PRINTS" id="PR00735">
    <property type="entry name" value="GLHYDRLASE8"/>
</dbReference>
<protein>
    <recommendedName>
        <fullName evidence="3">cellulase</fullName>
        <ecNumber evidence="3">3.2.1.4</ecNumber>
    </recommendedName>
</protein>
<keyword evidence="6" id="KW-0326">Glycosidase</keyword>
<keyword evidence="7" id="KW-0624">Polysaccharide degradation</keyword>
<dbReference type="GO" id="GO:0030245">
    <property type="term" value="P:cellulose catabolic process"/>
    <property type="evidence" value="ECO:0007669"/>
    <property type="project" value="UniProtKB-KW"/>
</dbReference>
<dbReference type="Pfam" id="PF01270">
    <property type="entry name" value="Glyco_hydro_8"/>
    <property type="match status" value="1"/>
</dbReference>
<comment type="catalytic activity">
    <reaction evidence="1">
        <text>Endohydrolysis of (1-&gt;4)-beta-D-glucosidic linkages in cellulose, lichenin and cereal beta-D-glucans.</text>
        <dbReference type="EC" id="3.2.1.4"/>
    </reaction>
</comment>
<reference evidence="8 9" key="1">
    <citation type="submission" date="2018-08" db="EMBL/GenBank/DDBJ databases">
        <title>Pseudooceanicola sediminis CY03 in the family Rhodobacteracea.</title>
        <authorList>
            <person name="Zhang Y.-J."/>
        </authorList>
    </citation>
    <scope>NUCLEOTIDE SEQUENCE [LARGE SCALE GENOMIC DNA]</scope>
    <source>
        <strain evidence="8 9">CY03</strain>
    </source>
</reference>
<comment type="similarity">
    <text evidence="2">Belongs to the glycosyl hydrolase 8 (cellulase D) family.</text>
</comment>
<dbReference type="GO" id="GO:0008810">
    <property type="term" value="F:cellulase activity"/>
    <property type="evidence" value="ECO:0007669"/>
    <property type="project" value="UniProtKB-EC"/>
</dbReference>
<dbReference type="EC" id="3.2.1.4" evidence="3"/>
<comment type="caution">
    <text evidence="8">The sequence shown here is derived from an EMBL/GenBank/DDBJ whole genome shotgun (WGS) entry which is preliminary data.</text>
</comment>
<gene>
    <name evidence="8" type="ORF">DL237_14300</name>
</gene>
<sequence>MVSAAGGVFAPGLLGSQAKAQYFGGELSEPNGPLAAPWAAWKAAFLAEDGRVVDALQQGASHSESQGYGLLLAALLGDNSAFDSIYRWTEANLAVRSDALLAWRWLPDSVNRVPDKNNASDGDLFYAWGLVIRGQRDAMPQLLERASAMARDLVAKCVIEAPDGSGRLLFTPAAQGFDRGDGVIINPSYYMPRALRAVAQVTGQGDLATCASDGETLLAQLAGGGLVPDWIRVGPDGLSTVEGMSARNGYDALRVALFMIWSGNANQVAVTSQALAYQRAANSGRLGQGEYVTVFDRLSGNVIETSRHVGYGAIAAYVNCSVTTQFGAPIPFFQTVDQPYYPATLHLMTLISQIQTASTCEPI</sequence>
<accession>A0A399IY82</accession>